<dbReference type="Gene3D" id="1.20.140.40">
    <property type="entry name" value="Invertase/pectin methylesterase inhibitor family protein"/>
    <property type="match status" value="1"/>
</dbReference>
<comment type="similarity">
    <text evidence="2">Belongs to the PMEI family.</text>
</comment>
<organism evidence="4">
    <name type="scientific">Salix viminalis</name>
    <name type="common">Common osier</name>
    <name type="synonym">Basket willow</name>
    <dbReference type="NCBI Taxonomy" id="40686"/>
    <lineage>
        <taxon>Eukaryota</taxon>
        <taxon>Viridiplantae</taxon>
        <taxon>Streptophyta</taxon>
        <taxon>Embryophyta</taxon>
        <taxon>Tracheophyta</taxon>
        <taxon>Spermatophyta</taxon>
        <taxon>Magnoliopsida</taxon>
        <taxon>eudicotyledons</taxon>
        <taxon>Gunneridae</taxon>
        <taxon>Pentapetalae</taxon>
        <taxon>rosids</taxon>
        <taxon>fabids</taxon>
        <taxon>Malpighiales</taxon>
        <taxon>Salicaceae</taxon>
        <taxon>Saliceae</taxon>
        <taxon>Salix</taxon>
    </lineage>
</organism>
<name>A0A6N2K4R1_SALVM</name>
<dbReference type="CDD" id="cd15798">
    <property type="entry name" value="PMEI-like_3"/>
    <property type="match status" value="1"/>
</dbReference>
<dbReference type="GO" id="GO:0004857">
    <property type="term" value="F:enzyme inhibitor activity"/>
    <property type="evidence" value="ECO:0007669"/>
    <property type="project" value="InterPro"/>
</dbReference>
<dbReference type="InterPro" id="IPR051955">
    <property type="entry name" value="PME_Inhibitor"/>
</dbReference>
<dbReference type="InterPro" id="IPR006501">
    <property type="entry name" value="Pectinesterase_inhib_dom"/>
</dbReference>
<dbReference type="PANTHER" id="PTHR31080">
    <property type="entry name" value="PECTINESTERASE INHIBITOR-LIKE"/>
    <property type="match status" value="1"/>
</dbReference>
<gene>
    <name evidence="4" type="ORF">SVIM_LOCUS32616</name>
</gene>
<dbReference type="SUPFAM" id="SSF101148">
    <property type="entry name" value="Plant invertase/pectin methylesterase inhibitor"/>
    <property type="match status" value="1"/>
</dbReference>
<accession>A0A6N2K4R1</accession>
<proteinExistence type="inferred from homology"/>
<evidence type="ECO:0000256" key="2">
    <source>
        <dbReference type="ARBA" id="ARBA00038471"/>
    </source>
</evidence>
<dbReference type="NCBIfam" id="TIGR01614">
    <property type="entry name" value="PME_inhib"/>
    <property type="match status" value="1"/>
</dbReference>
<dbReference type="AlphaFoldDB" id="A0A6N2K4R1"/>
<reference evidence="4" key="1">
    <citation type="submission" date="2019-03" db="EMBL/GenBank/DDBJ databases">
        <authorList>
            <person name="Mank J."/>
            <person name="Almeida P."/>
        </authorList>
    </citation>
    <scope>NUCLEOTIDE SEQUENCE</scope>
    <source>
        <strain evidence="4">78183</strain>
    </source>
</reference>
<dbReference type="EMBL" id="CAADRP010000113">
    <property type="protein sequence ID" value="VFU23217.1"/>
    <property type="molecule type" value="Genomic_DNA"/>
</dbReference>
<protein>
    <recommendedName>
        <fullName evidence="3">Pectinesterase inhibitor domain-containing protein</fullName>
    </recommendedName>
</protein>
<dbReference type="InterPro" id="IPR035513">
    <property type="entry name" value="Invertase/methylesterase_inhib"/>
</dbReference>
<dbReference type="PANTHER" id="PTHR31080:SF303">
    <property type="entry name" value="PECTINESTERASE 1-LIKE"/>
    <property type="match status" value="1"/>
</dbReference>
<feature type="domain" description="Pectinesterase inhibitor" evidence="3">
    <location>
        <begin position="3"/>
        <end position="86"/>
    </location>
</feature>
<sequence>MNELSKLKDYPDKLMQGIDDATLQDALKVCATVLNDAVDRFNNSISSMTAGEGEKILSAAKLDDLKTWISTVITDQETCLDVLQELNAT</sequence>
<evidence type="ECO:0000256" key="1">
    <source>
        <dbReference type="ARBA" id="ARBA00022729"/>
    </source>
</evidence>
<evidence type="ECO:0000313" key="4">
    <source>
        <dbReference type="EMBL" id="VFU23217.1"/>
    </source>
</evidence>
<keyword evidence="1" id="KW-0732">Signal</keyword>
<evidence type="ECO:0000259" key="3">
    <source>
        <dbReference type="Pfam" id="PF04043"/>
    </source>
</evidence>
<dbReference type="Pfam" id="PF04043">
    <property type="entry name" value="PMEI"/>
    <property type="match status" value="1"/>
</dbReference>